<dbReference type="AlphaFoldDB" id="A0AB33EE11"/>
<feature type="transmembrane region" description="Helical" evidence="1">
    <location>
        <begin position="52"/>
        <end position="74"/>
    </location>
</feature>
<dbReference type="Proteomes" id="UP000218385">
    <property type="component" value="Chromosome"/>
</dbReference>
<evidence type="ECO:0000256" key="1">
    <source>
        <dbReference type="SAM" id="Phobius"/>
    </source>
</evidence>
<evidence type="ECO:0000313" key="2">
    <source>
        <dbReference type="EMBL" id="ATE78642.1"/>
    </source>
</evidence>
<keyword evidence="1" id="KW-0812">Transmembrane</keyword>
<reference evidence="2 3" key="1">
    <citation type="submission" date="2017-09" db="EMBL/GenBank/DDBJ databases">
        <title>Complete Genome sequence of Lysobacter capsici KNU-15.</title>
        <authorList>
            <person name="Kim M.-C."/>
            <person name="Yi H."/>
            <person name="Lee D.-W."/>
            <person name="Shin J.-H."/>
        </authorList>
    </citation>
    <scope>NUCLEOTIDE SEQUENCE [LARGE SCALE GENOMIC DNA]</scope>
    <source>
        <strain evidence="2 3">KNU-15</strain>
    </source>
</reference>
<dbReference type="EMBL" id="CP023466">
    <property type="protein sequence ID" value="ATE78642.1"/>
    <property type="molecule type" value="Genomic_DNA"/>
</dbReference>
<keyword evidence="1" id="KW-0472">Membrane</keyword>
<protein>
    <submittedName>
        <fullName evidence="2">Uncharacterized protein</fullName>
    </submittedName>
</protein>
<proteinExistence type="predicted"/>
<keyword evidence="1" id="KW-1133">Transmembrane helix</keyword>
<name>A0AB33EE11_9PSED</name>
<feature type="transmembrane region" description="Helical" evidence="1">
    <location>
        <begin position="12"/>
        <end position="32"/>
    </location>
</feature>
<sequence>MVLEGHMKIVKGALFVILVVALAVGAFNLIFVAVSGYFGPFYESEADQSRNFAIWLLGNAGVGLLSVFMGVVLYRRYLPRHKKAH</sequence>
<gene>
    <name evidence="2" type="ORF">CNN82_20300</name>
</gene>
<evidence type="ECO:0000313" key="3">
    <source>
        <dbReference type="Proteomes" id="UP000218385"/>
    </source>
</evidence>
<accession>A0AB33EE11</accession>
<organism evidence="2 3">
    <name type="scientific">Pseudomonas frederiksbergensis</name>
    <dbReference type="NCBI Taxonomy" id="104087"/>
    <lineage>
        <taxon>Bacteria</taxon>
        <taxon>Pseudomonadati</taxon>
        <taxon>Pseudomonadota</taxon>
        <taxon>Gammaproteobacteria</taxon>
        <taxon>Pseudomonadales</taxon>
        <taxon>Pseudomonadaceae</taxon>
        <taxon>Pseudomonas</taxon>
    </lineage>
</organism>